<comment type="caution">
    <text evidence="1">The sequence shown here is derived from an EMBL/GenBank/DDBJ whole genome shotgun (WGS) entry which is preliminary data.</text>
</comment>
<dbReference type="AlphaFoldDB" id="A0A0F8VYP9"/>
<accession>A0A0F8VYP9</accession>
<proteinExistence type="predicted"/>
<evidence type="ECO:0000313" key="1">
    <source>
        <dbReference type="EMBL" id="KKK41035.1"/>
    </source>
</evidence>
<organism evidence="1">
    <name type="scientific">marine sediment metagenome</name>
    <dbReference type="NCBI Taxonomy" id="412755"/>
    <lineage>
        <taxon>unclassified sequences</taxon>
        <taxon>metagenomes</taxon>
        <taxon>ecological metagenomes</taxon>
    </lineage>
</organism>
<reference evidence="1" key="1">
    <citation type="journal article" date="2015" name="Nature">
        <title>Complex archaea that bridge the gap between prokaryotes and eukaryotes.</title>
        <authorList>
            <person name="Spang A."/>
            <person name="Saw J.H."/>
            <person name="Jorgensen S.L."/>
            <person name="Zaremba-Niedzwiedzka K."/>
            <person name="Martijn J."/>
            <person name="Lind A.E."/>
            <person name="van Eijk R."/>
            <person name="Schleper C."/>
            <person name="Guy L."/>
            <person name="Ettema T.J."/>
        </authorList>
    </citation>
    <scope>NUCLEOTIDE SEQUENCE</scope>
</reference>
<protein>
    <submittedName>
        <fullName evidence="1">Uncharacterized protein</fullName>
    </submittedName>
</protein>
<gene>
    <name evidence="1" type="ORF">LCGC14_2876010</name>
</gene>
<dbReference type="EMBL" id="LAZR01070431">
    <property type="protein sequence ID" value="KKK41035.1"/>
    <property type="molecule type" value="Genomic_DNA"/>
</dbReference>
<name>A0A0F8VYP9_9ZZZZ</name>
<sequence length="115" mass="13179">MVAVPVGGIGDIFVLVWFPDNPPTPLSVTWMTNDNDGETRTLVLKYIAKRKQDYPKKPIVYRKDMLKDLKIEETVLDSHIKALSDQYLIYIQIPMPYMPWTHANITATGAMQVEE</sequence>